<keyword evidence="2" id="KW-0560">Oxidoreductase</keyword>
<dbReference type="Pfam" id="PF07883">
    <property type="entry name" value="Cupin_2"/>
    <property type="match status" value="1"/>
</dbReference>
<dbReference type="InterPro" id="IPR053146">
    <property type="entry name" value="QDO-like"/>
</dbReference>
<dbReference type="PANTHER" id="PTHR36440">
    <property type="entry name" value="PUTATIVE (AFU_ORTHOLOGUE AFUA_8G07350)-RELATED"/>
    <property type="match status" value="1"/>
</dbReference>
<dbReference type="InterPro" id="IPR011051">
    <property type="entry name" value="RmlC_Cupin_sf"/>
</dbReference>
<dbReference type="AlphaFoldDB" id="A0A7Y9F385"/>
<dbReference type="Gene3D" id="2.60.120.10">
    <property type="entry name" value="Jelly Rolls"/>
    <property type="match status" value="1"/>
</dbReference>
<accession>A0A7Y9F385</accession>
<gene>
    <name evidence="2" type="ORF">BKA08_002824</name>
</gene>
<dbReference type="Proteomes" id="UP000516957">
    <property type="component" value="Unassembled WGS sequence"/>
</dbReference>
<organism evidence="2 3">
    <name type="scientific">Nocardioides marinisabuli</name>
    <dbReference type="NCBI Taxonomy" id="419476"/>
    <lineage>
        <taxon>Bacteria</taxon>
        <taxon>Bacillati</taxon>
        <taxon>Actinomycetota</taxon>
        <taxon>Actinomycetes</taxon>
        <taxon>Propionibacteriales</taxon>
        <taxon>Nocardioidaceae</taxon>
        <taxon>Nocardioides</taxon>
    </lineage>
</organism>
<dbReference type="RefSeq" id="WP_179616178.1">
    <property type="nucleotide sequence ID" value="NZ_CP059163.1"/>
</dbReference>
<dbReference type="PANTHER" id="PTHR36440:SF1">
    <property type="entry name" value="PUTATIVE (AFU_ORTHOLOGUE AFUA_8G07350)-RELATED"/>
    <property type="match status" value="1"/>
</dbReference>
<dbReference type="SUPFAM" id="SSF51182">
    <property type="entry name" value="RmlC-like cupins"/>
    <property type="match status" value="1"/>
</dbReference>
<comment type="caution">
    <text evidence="2">The sequence shown here is derived from an EMBL/GenBank/DDBJ whole genome shotgun (WGS) entry which is preliminary data.</text>
</comment>
<protein>
    <submittedName>
        <fullName evidence="2">Quercetin dioxygenase-like cupin family protein</fullName>
    </submittedName>
</protein>
<proteinExistence type="predicted"/>
<name>A0A7Y9F385_9ACTN</name>
<evidence type="ECO:0000313" key="3">
    <source>
        <dbReference type="Proteomes" id="UP000516957"/>
    </source>
</evidence>
<dbReference type="InterPro" id="IPR014710">
    <property type="entry name" value="RmlC-like_jellyroll"/>
</dbReference>
<feature type="domain" description="Cupin type-2" evidence="1">
    <location>
        <begin position="42"/>
        <end position="109"/>
    </location>
</feature>
<evidence type="ECO:0000259" key="1">
    <source>
        <dbReference type="Pfam" id="PF07883"/>
    </source>
</evidence>
<keyword evidence="2" id="KW-0223">Dioxygenase</keyword>
<sequence>MDGAAPVVLGPEDGDISPEGRVRDRFLLEAHQTGGHFALVEHRFEPHSLAAPMHRHSREDEYTYVVRGRIGAITDGREVLAETGDLVHKPRGQWHTFWNPGDEEARVLELISPGGFEQLFRWMMTHPVEDPAELAVEAASYGAEVDMEATVRLLQEHAGEFDF</sequence>
<reference evidence="2 3" key="1">
    <citation type="submission" date="2020-07" db="EMBL/GenBank/DDBJ databases">
        <title>Sequencing the genomes of 1000 actinobacteria strains.</title>
        <authorList>
            <person name="Klenk H.-P."/>
        </authorList>
    </citation>
    <scope>NUCLEOTIDE SEQUENCE [LARGE SCALE GENOMIC DNA]</scope>
    <source>
        <strain evidence="2 3">DSM 18965</strain>
    </source>
</reference>
<dbReference type="EMBL" id="JACCBE010000001">
    <property type="protein sequence ID" value="NYD58586.1"/>
    <property type="molecule type" value="Genomic_DNA"/>
</dbReference>
<dbReference type="GO" id="GO:0051213">
    <property type="term" value="F:dioxygenase activity"/>
    <property type="evidence" value="ECO:0007669"/>
    <property type="project" value="UniProtKB-KW"/>
</dbReference>
<keyword evidence="3" id="KW-1185">Reference proteome</keyword>
<evidence type="ECO:0000313" key="2">
    <source>
        <dbReference type="EMBL" id="NYD58586.1"/>
    </source>
</evidence>
<dbReference type="InterPro" id="IPR013096">
    <property type="entry name" value="Cupin_2"/>
</dbReference>